<evidence type="ECO:0000256" key="5">
    <source>
        <dbReference type="ARBA" id="ARBA00023163"/>
    </source>
</evidence>
<evidence type="ECO:0000256" key="3">
    <source>
        <dbReference type="ARBA" id="ARBA00023015"/>
    </source>
</evidence>
<dbReference type="Pfam" id="PF00376">
    <property type="entry name" value="MerR"/>
    <property type="match status" value="1"/>
</dbReference>
<feature type="domain" description="HTH merR-type" evidence="6">
    <location>
        <begin position="1"/>
        <end position="69"/>
    </location>
</feature>
<evidence type="ECO:0000259" key="6">
    <source>
        <dbReference type="PROSITE" id="PS50937"/>
    </source>
</evidence>
<dbReference type="InterPro" id="IPR009061">
    <property type="entry name" value="DNA-bd_dom_put_sf"/>
</dbReference>
<dbReference type="InterPro" id="IPR011789">
    <property type="entry name" value="CueR"/>
</dbReference>
<reference evidence="7 8" key="1">
    <citation type="submission" date="2020-07" db="EMBL/GenBank/DDBJ databases">
        <title>Taxonomic revisions and descriptions of new bacterial species based on genomic comparisons in the high-G+C-content subgroup of the family Alcaligenaceae.</title>
        <authorList>
            <person name="Szabo A."/>
            <person name="Felfoldi T."/>
        </authorList>
    </citation>
    <scope>NUCLEOTIDE SEQUENCE [LARGE SCALE GENOMIC DNA]</scope>
    <source>
        <strain evidence="7 8">DSM 25264</strain>
    </source>
</reference>
<dbReference type="OrthoDB" id="9808480at2"/>
<evidence type="ECO:0000256" key="1">
    <source>
        <dbReference type="ARBA" id="ARBA00004496"/>
    </source>
</evidence>
<name>A0A853F9F5_9BURK</name>
<dbReference type="Gene3D" id="1.10.1660.10">
    <property type="match status" value="1"/>
</dbReference>
<evidence type="ECO:0000256" key="2">
    <source>
        <dbReference type="ARBA" id="ARBA00022490"/>
    </source>
</evidence>
<dbReference type="NCBIfam" id="TIGR02044">
    <property type="entry name" value="CueR"/>
    <property type="match status" value="1"/>
</dbReference>
<dbReference type="InterPro" id="IPR000551">
    <property type="entry name" value="MerR-type_HTH_dom"/>
</dbReference>
<dbReference type="AlphaFoldDB" id="A0A853F9F5"/>
<dbReference type="Pfam" id="PF09278">
    <property type="entry name" value="MerR-DNA-bind"/>
    <property type="match status" value="1"/>
</dbReference>
<protein>
    <submittedName>
        <fullName evidence="7">Cu(I)-responsive transcriptional regulator</fullName>
    </submittedName>
</protein>
<dbReference type="PROSITE" id="PS50937">
    <property type="entry name" value="HTH_MERR_2"/>
    <property type="match status" value="1"/>
</dbReference>
<dbReference type="PRINTS" id="PR00040">
    <property type="entry name" value="HTHMERR"/>
</dbReference>
<dbReference type="InterPro" id="IPR015358">
    <property type="entry name" value="Tscrpt_reg_MerR_DNA-bd"/>
</dbReference>
<keyword evidence="8" id="KW-1185">Reference proteome</keyword>
<evidence type="ECO:0000256" key="4">
    <source>
        <dbReference type="ARBA" id="ARBA00023125"/>
    </source>
</evidence>
<dbReference type="Proteomes" id="UP000580517">
    <property type="component" value="Unassembled WGS sequence"/>
</dbReference>
<dbReference type="SMART" id="SM00422">
    <property type="entry name" value="HTH_MERR"/>
    <property type="match status" value="1"/>
</dbReference>
<dbReference type="CDD" id="cd01108">
    <property type="entry name" value="HTH_CueR"/>
    <property type="match status" value="1"/>
</dbReference>
<dbReference type="InterPro" id="IPR047057">
    <property type="entry name" value="MerR_fam"/>
</dbReference>
<comment type="subcellular location">
    <subcellularLocation>
        <location evidence="1">Cytoplasm</location>
    </subcellularLocation>
</comment>
<dbReference type="GO" id="GO:0005507">
    <property type="term" value="F:copper ion binding"/>
    <property type="evidence" value="ECO:0007669"/>
    <property type="project" value="InterPro"/>
</dbReference>
<gene>
    <name evidence="7" type="primary">cueR</name>
    <name evidence="7" type="ORF">H0A68_07540</name>
</gene>
<dbReference type="PANTHER" id="PTHR30204:SF94">
    <property type="entry name" value="HEAVY METAL-DEPENDENT TRANSCRIPTIONAL REGULATOR HI_0293-RELATED"/>
    <property type="match status" value="1"/>
</dbReference>
<organism evidence="7 8">
    <name type="scientific">Allopusillimonas soli</name>
    <dbReference type="NCBI Taxonomy" id="659016"/>
    <lineage>
        <taxon>Bacteria</taxon>
        <taxon>Pseudomonadati</taxon>
        <taxon>Pseudomonadota</taxon>
        <taxon>Betaproteobacteria</taxon>
        <taxon>Burkholderiales</taxon>
        <taxon>Alcaligenaceae</taxon>
        <taxon>Allopusillimonas</taxon>
    </lineage>
</organism>
<dbReference type="GO" id="GO:0005737">
    <property type="term" value="C:cytoplasm"/>
    <property type="evidence" value="ECO:0007669"/>
    <property type="project" value="UniProtKB-SubCell"/>
</dbReference>
<dbReference type="SUPFAM" id="SSF46955">
    <property type="entry name" value="Putative DNA-binding domain"/>
    <property type="match status" value="1"/>
</dbReference>
<dbReference type="EMBL" id="JACCEW010000002">
    <property type="protein sequence ID" value="NYT36723.1"/>
    <property type="molecule type" value="Genomic_DNA"/>
</dbReference>
<keyword evidence="3" id="KW-0805">Transcription regulation</keyword>
<dbReference type="GO" id="GO:0003677">
    <property type="term" value="F:DNA binding"/>
    <property type="evidence" value="ECO:0007669"/>
    <property type="project" value="UniProtKB-KW"/>
</dbReference>
<dbReference type="RefSeq" id="WP_129968668.1">
    <property type="nucleotide sequence ID" value="NZ_JACCEW010000002.1"/>
</dbReference>
<keyword evidence="2" id="KW-0963">Cytoplasm</keyword>
<evidence type="ECO:0000313" key="7">
    <source>
        <dbReference type="EMBL" id="NYT36723.1"/>
    </source>
</evidence>
<comment type="caution">
    <text evidence="7">The sequence shown here is derived from an EMBL/GenBank/DDBJ whole genome shotgun (WGS) entry which is preliminary data.</text>
</comment>
<sequence length="137" mass="15670">MNIGEAAHASGVTAKMIRHYEHIGLLRPVPRSDSGYRLYTDTEVQALRFIRRARALGFSMERIRTLLGLWEDSERHSADVKRLACQYIKELDEDIRKLRSIRKQLQHLAMHCAGDKRPDCPILENLADDAGQDSARS</sequence>
<keyword evidence="5" id="KW-0804">Transcription</keyword>
<evidence type="ECO:0000313" key="8">
    <source>
        <dbReference type="Proteomes" id="UP000580517"/>
    </source>
</evidence>
<dbReference type="PANTHER" id="PTHR30204">
    <property type="entry name" value="REDOX-CYCLING DRUG-SENSING TRANSCRIPTIONAL ACTIVATOR SOXR"/>
    <property type="match status" value="1"/>
</dbReference>
<dbReference type="PROSITE" id="PS00552">
    <property type="entry name" value="HTH_MERR_1"/>
    <property type="match status" value="1"/>
</dbReference>
<dbReference type="GO" id="GO:0003700">
    <property type="term" value="F:DNA-binding transcription factor activity"/>
    <property type="evidence" value="ECO:0007669"/>
    <property type="project" value="InterPro"/>
</dbReference>
<proteinExistence type="predicted"/>
<keyword evidence="4" id="KW-0238">DNA-binding</keyword>
<dbReference type="GO" id="GO:0045893">
    <property type="term" value="P:positive regulation of DNA-templated transcription"/>
    <property type="evidence" value="ECO:0007669"/>
    <property type="project" value="InterPro"/>
</dbReference>
<accession>A0A853F9F5</accession>